<accession>A0ABQ8U983</accession>
<sequence>MLQHPCPAALPTALPPMAFTEFQRVCSLHQTFLAEQKEKETLIARIRATYTSTTDDTLLQWYHQTRAVCDEVEATQLRATPTELYLKMPDRIMFCMWSDRSTLLIEFAASVPQYAWSFIAKETIKTLREFVNVSKQ</sequence>
<evidence type="ECO:0000313" key="1">
    <source>
        <dbReference type="EMBL" id="KAJ4455303.1"/>
    </source>
</evidence>
<reference evidence="1" key="1">
    <citation type="journal article" date="2022" name="bioRxiv">
        <title>Genomics of Preaxostyla Flagellates Illuminates Evolutionary Transitions and the Path Towards Mitochondrial Loss.</title>
        <authorList>
            <person name="Novak L.V.F."/>
            <person name="Treitli S.C."/>
            <person name="Pyrih J."/>
            <person name="Halakuc P."/>
            <person name="Pipaliya S.V."/>
            <person name="Vacek V."/>
            <person name="Brzon O."/>
            <person name="Soukal P."/>
            <person name="Eme L."/>
            <person name="Dacks J.B."/>
            <person name="Karnkowska A."/>
            <person name="Elias M."/>
            <person name="Hampl V."/>
        </authorList>
    </citation>
    <scope>NUCLEOTIDE SEQUENCE</scope>
    <source>
        <strain evidence="1">RCP-MX</strain>
    </source>
</reference>
<proteinExistence type="predicted"/>
<dbReference type="Proteomes" id="UP001141327">
    <property type="component" value="Unassembled WGS sequence"/>
</dbReference>
<keyword evidence="2" id="KW-1185">Reference proteome</keyword>
<gene>
    <name evidence="1" type="ORF">PAPYR_9768</name>
</gene>
<comment type="caution">
    <text evidence="1">The sequence shown here is derived from an EMBL/GenBank/DDBJ whole genome shotgun (WGS) entry which is preliminary data.</text>
</comment>
<organism evidence="1 2">
    <name type="scientific">Paratrimastix pyriformis</name>
    <dbReference type="NCBI Taxonomy" id="342808"/>
    <lineage>
        <taxon>Eukaryota</taxon>
        <taxon>Metamonada</taxon>
        <taxon>Preaxostyla</taxon>
        <taxon>Paratrimastigidae</taxon>
        <taxon>Paratrimastix</taxon>
    </lineage>
</organism>
<name>A0ABQ8U983_9EUKA</name>
<protein>
    <submittedName>
        <fullName evidence="1">Uncharacterized protein</fullName>
    </submittedName>
</protein>
<dbReference type="EMBL" id="JAPMOS010000112">
    <property type="protein sequence ID" value="KAJ4455303.1"/>
    <property type="molecule type" value="Genomic_DNA"/>
</dbReference>
<evidence type="ECO:0000313" key="2">
    <source>
        <dbReference type="Proteomes" id="UP001141327"/>
    </source>
</evidence>